<feature type="compositionally biased region" description="Basic and acidic residues" evidence="1">
    <location>
        <begin position="18"/>
        <end position="55"/>
    </location>
</feature>
<sequence>MGKKRKGRGFGQPQDFSGADKPDYAADLFRDDKPAKQKTSSDKKPEAEPAATLKDRLGAGALAQLTQLKQAMQAAQAQGAGAAKAKPGTRDPSGTAGTAGERGGLRTNRQHGHAAQAADRGSEQQADQDLSFAELFDPVEPDDESFEEMLQKSKLDWRHFKA</sequence>
<reference evidence="2 3" key="1">
    <citation type="submission" date="2023-07" db="EMBL/GenBank/DDBJ databases">
        <title>Genomic Encyclopedia of Type Strains, Phase IV (KMG-IV): sequencing the most valuable type-strain genomes for metagenomic binning, comparative biology and taxonomic classification.</title>
        <authorList>
            <person name="Goeker M."/>
        </authorList>
    </citation>
    <scope>NUCLEOTIDE SEQUENCE [LARGE SCALE GENOMIC DNA]</scope>
    <source>
        <strain evidence="2 3">DSM 4006</strain>
    </source>
</reference>
<dbReference type="Proteomes" id="UP001232973">
    <property type="component" value="Unassembled WGS sequence"/>
</dbReference>
<proteinExistence type="predicted"/>
<name>A0ABT9XKT6_9BACL</name>
<feature type="region of interest" description="Disordered" evidence="1">
    <location>
        <begin position="1"/>
        <end position="55"/>
    </location>
</feature>
<feature type="compositionally biased region" description="Basic and acidic residues" evidence="1">
    <location>
        <begin position="149"/>
        <end position="162"/>
    </location>
</feature>
<evidence type="ECO:0000313" key="2">
    <source>
        <dbReference type="EMBL" id="MDQ0190912.1"/>
    </source>
</evidence>
<organism evidence="2 3">
    <name type="scientific">Alicyclobacillus cycloheptanicus</name>
    <dbReference type="NCBI Taxonomy" id="1457"/>
    <lineage>
        <taxon>Bacteria</taxon>
        <taxon>Bacillati</taxon>
        <taxon>Bacillota</taxon>
        <taxon>Bacilli</taxon>
        <taxon>Bacillales</taxon>
        <taxon>Alicyclobacillaceae</taxon>
        <taxon>Alicyclobacillus</taxon>
    </lineage>
</organism>
<gene>
    <name evidence="2" type="ORF">J2S03_002779</name>
</gene>
<feature type="compositionally biased region" description="Low complexity" evidence="1">
    <location>
        <begin position="69"/>
        <end position="86"/>
    </location>
</feature>
<evidence type="ECO:0000313" key="3">
    <source>
        <dbReference type="Proteomes" id="UP001232973"/>
    </source>
</evidence>
<feature type="compositionally biased region" description="Acidic residues" evidence="1">
    <location>
        <begin position="137"/>
        <end position="147"/>
    </location>
</feature>
<accession>A0ABT9XKT6</accession>
<comment type="caution">
    <text evidence="2">The sequence shown here is derived from an EMBL/GenBank/DDBJ whole genome shotgun (WGS) entry which is preliminary data.</text>
</comment>
<evidence type="ECO:0000256" key="1">
    <source>
        <dbReference type="SAM" id="MobiDB-lite"/>
    </source>
</evidence>
<dbReference type="EMBL" id="JAUSTP010000026">
    <property type="protein sequence ID" value="MDQ0190912.1"/>
    <property type="molecule type" value="Genomic_DNA"/>
</dbReference>
<dbReference type="RefSeq" id="WP_274456561.1">
    <property type="nucleotide sequence ID" value="NZ_CP067097.1"/>
</dbReference>
<keyword evidence="3" id="KW-1185">Reference proteome</keyword>
<protein>
    <submittedName>
        <fullName evidence="2">Uncharacterized protein</fullName>
    </submittedName>
</protein>
<feature type="region of interest" description="Disordered" evidence="1">
    <location>
        <begin position="69"/>
        <end position="162"/>
    </location>
</feature>